<evidence type="ECO:0000313" key="2">
    <source>
        <dbReference type="Proteomes" id="UP000887575"/>
    </source>
</evidence>
<dbReference type="InterPro" id="IPR001506">
    <property type="entry name" value="Peptidase_M12A"/>
</dbReference>
<keyword evidence="2" id="KW-1185">Reference proteome</keyword>
<reference evidence="3" key="1">
    <citation type="submission" date="2024-02" db="UniProtKB">
        <authorList>
            <consortium name="WormBaseParasite"/>
        </authorList>
    </citation>
    <scope>IDENTIFICATION</scope>
</reference>
<dbReference type="Pfam" id="PF01400">
    <property type="entry name" value="Astacin"/>
    <property type="match status" value="1"/>
</dbReference>
<dbReference type="Proteomes" id="UP000887575">
    <property type="component" value="Unassembled WGS sequence"/>
</dbReference>
<dbReference type="Gene3D" id="3.40.390.10">
    <property type="entry name" value="Collagenase (Catalytic Domain)"/>
    <property type="match status" value="1"/>
</dbReference>
<evidence type="ECO:0000313" key="3">
    <source>
        <dbReference type="WBParaSite" id="MBELARI_LOCUS1205"/>
    </source>
</evidence>
<dbReference type="AlphaFoldDB" id="A0AAF3EDI7"/>
<name>A0AAF3EDI7_9BILA</name>
<sequence>MWLLFYVGRRGDVNQSISTGKNCDKFGIVVHVLNHVIGFLKEHTGIGSGPKCRYLLWKYTNGLPARNRTTSRAGGVWIFDKQITKAGCSK</sequence>
<evidence type="ECO:0000259" key="1">
    <source>
        <dbReference type="Pfam" id="PF01400"/>
    </source>
</evidence>
<feature type="domain" description="Peptidase M12A" evidence="1">
    <location>
        <begin position="6"/>
        <end position="44"/>
    </location>
</feature>
<protein>
    <recommendedName>
        <fullName evidence="1">Peptidase M12A domain-containing protein</fullName>
    </recommendedName>
</protein>
<dbReference type="GO" id="GO:0006508">
    <property type="term" value="P:proteolysis"/>
    <property type="evidence" value="ECO:0007669"/>
    <property type="project" value="InterPro"/>
</dbReference>
<accession>A0AAF3EDI7</accession>
<dbReference type="InterPro" id="IPR024079">
    <property type="entry name" value="MetalloPept_cat_dom_sf"/>
</dbReference>
<proteinExistence type="predicted"/>
<organism evidence="2 3">
    <name type="scientific">Mesorhabditis belari</name>
    <dbReference type="NCBI Taxonomy" id="2138241"/>
    <lineage>
        <taxon>Eukaryota</taxon>
        <taxon>Metazoa</taxon>
        <taxon>Ecdysozoa</taxon>
        <taxon>Nematoda</taxon>
        <taxon>Chromadorea</taxon>
        <taxon>Rhabditida</taxon>
        <taxon>Rhabditina</taxon>
        <taxon>Rhabditomorpha</taxon>
        <taxon>Rhabditoidea</taxon>
        <taxon>Rhabditidae</taxon>
        <taxon>Mesorhabditinae</taxon>
        <taxon>Mesorhabditis</taxon>
    </lineage>
</organism>
<dbReference type="GO" id="GO:0004222">
    <property type="term" value="F:metalloendopeptidase activity"/>
    <property type="evidence" value="ECO:0007669"/>
    <property type="project" value="InterPro"/>
</dbReference>
<dbReference type="WBParaSite" id="MBELARI_LOCUS1205">
    <property type="protein sequence ID" value="MBELARI_LOCUS1205"/>
    <property type="gene ID" value="MBELARI_LOCUS1205"/>
</dbReference>